<dbReference type="Proteomes" id="UP000593567">
    <property type="component" value="Unassembled WGS sequence"/>
</dbReference>
<protein>
    <recommendedName>
        <fullName evidence="10">Serine/threonine-protein kinase PLK</fullName>
        <ecNumber evidence="10">2.7.11.21</ecNumber>
    </recommendedName>
    <alternativeName>
        <fullName evidence="10">Polo-like kinase</fullName>
    </alternativeName>
</protein>
<keyword evidence="2 10" id="KW-0808">Transferase</keyword>
<evidence type="ECO:0000256" key="9">
    <source>
        <dbReference type="PROSITE-ProRule" id="PRU10141"/>
    </source>
</evidence>
<evidence type="ECO:0000256" key="4">
    <source>
        <dbReference type="ARBA" id="ARBA00022741"/>
    </source>
</evidence>
<dbReference type="GO" id="GO:0005737">
    <property type="term" value="C:cytoplasm"/>
    <property type="evidence" value="ECO:0007669"/>
    <property type="project" value="TreeGrafter"/>
</dbReference>
<dbReference type="GO" id="GO:0000922">
    <property type="term" value="C:spindle pole"/>
    <property type="evidence" value="ECO:0007669"/>
    <property type="project" value="TreeGrafter"/>
</dbReference>
<reference evidence="13" key="1">
    <citation type="submission" date="2020-06" db="EMBL/GenBank/DDBJ databases">
        <title>Draft genome of Bugula neritina, a colonial animal packing powerful symbionts and potential medicines.</title>
        <authorList>
            <person name="Rayko M."/>
        </authorList>
    </citation>
    <scope>NUCLEOTIDE SEQUENCE [LARGE SCALE GENOMIC DNA]</scope>
    <source>
        <strain evidence="13">Kwan_BN1</strain>
    </source>
</reference>
<dbReference type="GO" id="GO:0004674">
    <property type="term" value="F:protein serine/threonine kinase activity"/>
    <property type="evidence" value="ECO:0007669"/>
    <property type="project" value="UniProtKB-KW"/>
</dbReference>
<keyword evidence="5 10" id="KW-0418">Kinase</keyword>
<dbReference type="CDD" id="cd13117">
    <property type="entry name" value="POLO_box_2"/>
    <property type="match status" value="1"/>
</dbReference>
<keyword evidence="4 9" id="KW-0547">Nucleotide-binding</keyword>
<comment type="catalytic activity">
    <reaction evidence="7 10">
        <text>L-threonyl-[protein] + ATP = O-phospho-L-threonyl-[protein] + ADP + H(+)</text>
        <dbReference type="Rhea" id="RHEA:46608"/>
        <dbReference type="Rhea" id="RHEA-COMP:11060"/>
        <dbReference type="Rhea" id="RHEA-COMP:11605"/>
        <dbReference type="ChEBI" id="CHEBI:15378"/>
        <dbReference type="ChEBI" id="CHEBI:30013"/>
        <dbReference type="ChEBI" id="CHEBI:30616"/>
        <dbReference type="ChEBI" id="CHEBI:61977"/>
        <dbReference type="ChEBI" id="CHEBI:456216"/>
        <dbReference type="EC" id="2.7.11.21"/>
    </reaction>
</comment>
<gene>
    <name evidence="13" type="ORF">EB796_004565</name>
</gene>
<evidence type="ECO:0000256" key="6">
    <source>
        <dbReference type="ARBA" id="ARBA00022840"/>
    </source>
</evidence>
<dbReference type="InterPro" id="IPR000719">
    <property type="entry name" value="Prot_kinase_dom"/>
</dbReference>
<dbReference type="CDD" id="cd13118">
    <property type="entry name" value="POLO_box_1"/>
    <property type="match status" value="1"/>
</dbReference>
<dbReference type="InterPro" id="IPR033695">
    <property type="entry name" value="POLO_box_2"/>
</dbReference>
<dbReference type="InterPro" id="IPR000959">
    <property type="entry name" value="POLO_box_dom"/>
</dbReference>
<evidence type="ECO:0000259" key="12">
    <source>
        <dbReference type="PROSITE" id="PS50078"/>
    </source>
</evidence>
<dbReference type="FunFam" id="1.10.510.10:FF:000571">
    <property type="entry name" value="Maternal embryonic leucine zipper kinase"/>
    <property type="match status" value="1"/>
</dbReference>
<keyword evidence="14" id="KW-1185">Reference proteome</keyword>
<dbReference type="GO" id="GO:0007052">
    <property type="term" value="P:mitotic spindle organization"/>
    <property type="evidence" value="ECO:0007669"/>
    <property type="project" value="TreeGrafter"/>
</dbReference>
<dbReference type="SUPFAM" id="SSF82615">
    <property type="entry name" value="Polo-box domain"/>
    <property type="match status" value="2"/>
</dbReference>
<dbReference type="OrthoDB" id="408964at2759"/>
<dbReference type="PANTHER" id="PTHR24345:SF0">
    <property type="entry name" value="CELL CYCLE SERINE_THREONINE-PROTEIN KINASE CDC5_MSD2"/>
    <property type="match status" value="1"/>
</dbReference>
<evidence type="ECO:0000256" key="2">
    <source>
        <dbReference type="ARBA" id="ARBA00022679"/>
    </source>
</evidence>
<dbReference type="PROSITE" id="PS50011">
    <property type="entry name" value="PROTEIN_KINASE_DOM"/>
    <property type="match status" value="1"/>
</dbReference>
<name>A0A7J7KFT6_BUGNE</name>
<dbReference type="PROSITE" id="PS00107">
    <property type="entry name" value="PROTEIN_KINASE_ATP"/>
    <property type="match status" value="1"/>
</dbReference>
<accession>A0A7J7KFT6</accession>
<dbReference type="InterPro" id="IPR017441">
    <property type="entry name" value="Protein_kinase_ATP_BS"/>
</dbReference>
<dbReference type="GO" id="GO:0005634">
    <property type="term" value="C:nucleus"/>
    <property type="evidence" value="ECO:0007669"/>
    <property type="project" value="TreeGrafter"/>
</dbReference>
<dbReference type="InterPro" id="IPR008271">
    <property type="entry name" value="Ser/Thr_kinase_AS"/>
</dbReference>
<feature type="binding site" evidence="9">
    <location>
        <position position="135"/>
    </location>
    <ligand>
        <name>ATP</name>
        <dbReference type="ChEBI" id="CHEBI:30616"/>
    </ligand>
</feature>
<keyword evidence="1 10" id="KW-0723">Serine/threonine-protein kinase</keyword>
<feature type="domain" description="POLO box" evidence="12">
    <location>
        <begin position="472"/>
        <end position="551"/>
    </location>
</feature>
<comment type="similarity">
    <text evidence="10">Belongs to the protein kinase superfamily. Ser/Thr protein kinase family. CDC5/Polo subfamily.</text>
</comment>
<dbReference type="EC" id="2.7.11.21" evidence="10"/>
<evidence type="ECO:0000256" key="7">
    <source>
        <dbReference type="ARBA" id="ARBA00047802"/>
    </source>
</evidence>
<dbReference type="InterPro" id="IPR036947">
    <property type="entry name" value="POLO_box_dom_sf"/>
</dbReference>
<dbReference type="Gene3D" id="3.30.1120.30">
    <property type="entry name" value="POLO box domain"/>
    <property type="match status" value="2"/>
</dbReference>
<dbReference type="SMART" id="SM00220">
    <property type="entry name" value="S_TKc"/>
    <property type="match status" value="1"/>
</dbReference>
<evidence type="ECO:0000256" key="10">
    <source>
        <dbReference type="RuleBase" id="RU361162"/>
    </source>
</evidence>
<feature type="domain" description="POLO box" evidence="12">
    <location>
        <begin position="582"/>
        <end position="667"/>
    </location>
</feature>
<evidence type="ECO:0000256" key="1">
    <source>
        <dbReference type="ARBA" id="ARBA00022527"/>
    </source>
</evidence>
<dbReference type="GO" id="GO:0005813">
    <property type="term" value="C:centrosome"/>
    <property type="evidence" value="ECO:0007669"/>
    <property type="project" value="TreeGrafter"/>
</dbReference>
<evidence type="ECO:0000259" key="11">
    <source>
        <dbReference type="PROSITE" id="PS50011"/>
    </source>
</evidence>
<dbReference type="GO" id="GO:0005524">
    <property type="term" value="F:ATP binding"/>
    <property type="evidence" value="ECO:0007669"/>
    <property type="project" value="UniProtKB-UniRule"/>
</dbReference>
<dbReference type="SUPFAM" id="SSF56112">
    <property type="entry name" value="Protein kinase-like (PK-like)"/>
    <property type="match status" value="1"/>
</dbReference>
<evidence type="ECO:0000313" key="14">
    <source>
        <dbReference type="Proteomes" id="UP000593567"/>
    </source>
</evidence>
<dbReference type="Pfam" id="PF00659">
    <property type="entry name" value="POLO_box"/>
    <property type="match status" value="1"/>
</dbReference>
<evidence type="ECO:0000313" key="13">
    <source>
        <dbReference type="EMBL" id="KAF6037127.1"/>
    </source>
</evidence>
<keyword evidence="6 9" id="KW-0067">ATP-binding</keyword>
<dbReference type="FunFam" id="3.30.200.20:FF:000042">
    <property type="entry name" value="Aurora kinase A"/>
    <property type="match status" value="1"/>
</dbReference>
<keyword evidence="3" id="KW-0677">Repeat</keyword>
<dbReference type="InterPro" id="IPR011009">
    <property type="entry name" value="Kinase-like_dom_sf"/>
</dbReference>
<comment type="caution">
    <text evidence="13">The sequence shown here is derived from an EMBL/GenBank/DDBJ whole genome shotgun (WGS) entry which is preliminary data.</text>
</comment>
<feature type="domain" description="Protein kinase" evidence="11">
    <location>
        <begin position="103"/>
        <end position="354"/>
    </location>
</feature>
<dbReference type="AlphaFoldDB" id="A0A7J7KFT6"/>
<evidence type="ECO:0000256" key="5">
    <source>
        <dbReference type="ARBA" id="ARBA00022777"/>
    </source>
</evidence>
<sequence>MLVILSVPLKKRNLDTYMDIHRTSDVFPNKVLQPTQFASDLNIYTKTKSHKWKTVADVKEPINVKESHRSFTSKLTCDVLETFGDYGSKQKSVKVTDEDKNAYTVSQILGKGGFAKVYRLHDRDDDLMAIKIIAKRTLTKPEKRDKVAREIDIHRRLQHRNVVEFIKHFQDEKFVYLVMEFCGTMTLSSILKTRQTITECEVRYYLQQILAGCKHIHSHGIVHRDLKLSNLLINDHMVLKIADFGLSTILKGHYDKKESICGTPNYISPEVIQKSGHSYPADVWAVGCIVHALMSGRPPFETQTLKDTYKMISKGKYTEPSHASVNARHFVKSCLQVQPTHRPDMAELEKSGFLTDGFIPPSLPLSAANSTPQFADGQGRKEQLDGRGNKIISAVEYFIETIEDQVICAEGGKDPSLVDQSVVFENKQLLVAIQTCFQKIKVTIYTHVSVVTINKFPKSNPPQSHKTKNCLWITKWVDYSHKYGFGFQLSNKIYGASLTDGCNIAVSTDKGHVGLQHSTHKELVECRTSDLPDAYQRILKMMNYFVKYMDEALIIGGQIADSTKEVSRKPLVTEKNGLSSIYILHWLRTKECIVICLSTGTVQANFFNDHTKLVVSRVGAEDYKLMYINTKRSISVFDLSEIAQSGLTEEIKVRFHYLMLQLSIILDRYT</sequence>
<dbReference type="GO" id="GO:0000776">
    <property type="term" value="C:kinetochore"/>
    <property type="evidence" value="ECO:0007669"/>
    <property type="project" value="TreeGrafter"/>
</dbReference>
<dbReference type="PROSITE" id="PS00108">
    <property type="entry name" value="PROTEIN_KINASE_ST"/>
    <property type="match status" value="1"/>
</dbReference>
<dbReference type="Pfam" id="PF00069">
    <property type="entry name" value="Pkinase"/>
    <property type="match status" value="1"/>
</dbReference>
<dbReference type="Gene3D" id="1.10.510.10">
    <property type="entry name" value="Transferase(Phosphotransferase) domain 1"/>
    <property type="match status" value="1"/>
</dbReference>
<dbReference type="PANTHER" id="PTHR24345">
    <property type="entry name" value="SERINE/THREONINE-PROTEIN KINASE PLK"/>
    <property type="match status" value="1"/>
</dbReference>
<evidence type="ECO:0000256" key="8">
    <source>
        <dbReference type="ARBA" id="ARBA00048347"/>
    </source>
</evidence>
<dbReference type="InterPro" id="IPR033701">
    <property type="entry name" value="POLO_box_1"/>
</dbReference>
<organism evidence="13 14">
    <name type="scientific">Bugula neritina</name>
    <name type="common">Brown bryozoan</name>
    <name type="synonym">Sertularia neritina</name>
    <dbReference type="NCBI Taxonomy" id="10212"/>
    <lineage>
        <taxon>Eukaryota</taxon>
        <taxon>Metazoa</taxon>
        <taxon>Spiralia</taxon>
        <taxon>Lophotrochozoa</taxon>
        <taxon>Bryozoa</taxon>
        <taxon>Gymnolaemata</taxon>
        <taxon>Cheilostomatida</taxon>
        <taxon>Flustrina</taxon>
        <taxon>Buguloidea</taxon>
        <taxon>Bugulidae</taxon>
        <taxon>Bugula</taxon>
    </lineage>
</organism>
<evidence type="ECO:0000256" key="3">
    <source>
        <dbReference type="ARBA" id="ARBA00022737"/>
    </source>
</evidence>
<comment type="catalytic activity">
    <reaction evidence="8">
        <text>L-seryl-[protein] + ATP = O-phospho-L-seryl-[protein] + ADP + H(+)</text>
        <dbReference type="Rhea" id="RHEA:17989"/>
        <dbReference type="Rhea" id="RHEA-COMP:9863"/>
        <dbReference type="Rhea" id="RHEA-COMP:11604"/>
        <dbReference type="ChEBI" id="CHEBI:15378"/>
        <dbReference type="ChEBI" id="CHEBI:29999"/>
        <dbReference type="ChEBI" id="CHEBI:30616"/>
        <dbReference type="ChEBI" id="CHEBI:83421"/>
        <dbReference type="ChEBI" id="CHEBI:456216"/>
        <dbReference type="EC" id="2.7.11.21"/>
    </reaction>
</comment>
<dbReference type="PROSITE" id="PS50078">
    <property type="entry name" value="POLO_BOX"/>
    <property type="match status" value="2"/>
</dbReference>
<proteinExistence type="inferred from homology"/>
<dbReference type="EMBL" id="VXIV02000617">
    <property type="protein sequence ID" value="KAF6037127.1"/>
    <property type="molecule type" value="Genomic_DNA"/>
</dbReference>